<dbReference type="InterPro" id="IPR000626">
    <property type="entry name" value="Ubiquitin-like_dom"/>
</dbReference>
<dbReference type="GO" id="GO:0005634">
    <property type="term" value="C:nucleus"/>
    <property type="evidence" value="ECO:0007669"/>
    <property type="project" value="UniProtKB-SubCell"/>
</dbReference>
<dbReference type="FunFam" id="3.10.20.90:FF:000009">
    <property type="entry name" value="Ubiquitin-60S ribosomal protein"/>
    <property type="match status" value="1"/>
</dbReference>
<evidence type="ECO:0000256" key="5">
    <source>
        <dbReference type="SAM" id="MobiDB-lite"/>
    </source>
</evidence>
<reference evidence="7" key="1">
    <citation type="submission" date="2003-04" db="EMBL/GenBank/DDBJ databases">
        <title>Molecular and Biochemical Parasitology.</title>
        <authorList>
            <person name="Park J.T."/>
            <person name="Ahn T.I."/>
        </authorList>
    </citation>
    <scope>NUCLEOTIDE SEQUENCE</scope>
</reference>
<feature type="region of interest" description="Disordered" evidence="5">
    <location>
        <begin position="421"/>
        <end position="445"/>
    </location>
</feature>
<accession>Q6WMU7</accession>
<dbReference type="CDD" id="cd01803">
    <property type="entry name" value="Ubl_ubiquitin"/>
    <property type="match status" value="1"/>
</dbReference>
<evidence type="ECO:0000256" key="3">
    <source>
        <dbReference type="ARBA" id="ARBA00022499"/>
    </source>
</evidence>
<sequence>MALQLANVTLYKNDLAFYELVAPFPNNDTTPATSSAPPTFCTKLDIPLKSKNLIVDTLSVRSPGLVLVNYDSELHETIKARDRHEETFQFKSDSFADFLKSCAGTPVEYTTQADSKEDHTVSGIVFTVEDRVVPIENGTLVEKQLCVLVNGNDLRRVLLKDLKSVRLLDTYLQGQLLQMLSKLYEARKPVQVATGTTSIHFSTTGPGVRAGGHFKVSYIDRTEEWKCSYRLEIPSDESLERSARADELAKGKERAKEEPHQDKERRTGAEQNSSCGQPELHLHMFGQVKNASAQDWNSIRLRLVANELEISSNEVKKPAGAGGGGGSRSGAERTSASGSSMQIFIKTLTGKSITLEVSSSDSIEAVKHKLQDKEGIPPDQQRLIFAGKQLEESRTLAEYNIQKESTLHLVLRLRGCVAGENDADTSSSSSSSSSSASSRSGDEEFESLDAAQMSGLAKHVIYDISVPVTIRAKESCLVPIASSAVEGDLVLVYDSRINELNAVRAVHLKNSTGQVLAPGLISVLEDGRFVSQSQFTPMLPGDDQLIPYGYDSTVSIVKAMPSELQEDNIKAIGILYSTGSNRRPVGCRQTHLKVRRTRYTVKNNSTDRAINKFYIDHNADVNHGGFVIKTMESCIKSVTGFNRFQFYLPPQGEIEFVVAEEATYTTDLLTTGSLVQFVKQHAPDLLLAVAMEEKTLDIFKGIIIREEAHAALQSLESGRFSDRQVSDWASGSSVGGKLLDEKILTAAQKVLELRAETAEMQRQIDNHKRHIDKVFQNQNRLRENIRSLDKMTNSDLMKRYLNDLNVEEDDLISTRKEIDAIETAKLQRDKELGDRQFALTKLARVAREALTAS</sequence>
<evidence type="ECO:0000256" key="4">
    <source>
        <dbReference type="ARBA" id="ARBA00023242"/>
    </source>
</evidence>
<feature type="region of interest" description="Disordered" evidence="5">
    <location>
        <begin position="240"/>
        <end position="277"/>
    </location>
</feature>
<organism evidence="7">
    <name type="scientific">Acanthamoeba castellanii</name>
    <name type="common">Amoeba</name>
    <dbReference type="NCBI Taxonomy" id="5755"/>
    <lineage>
        <taxon>Eukaryota</taxon>
        <taxon>Amoebozoa</taxon>
        <taxon>Discosea</taxon>
        <taxon>Longamoebia</taxon>
        <taxon>Centramoebida</taxon>
        <taxon>Acanthamoebidae</taxon>
        <taxon>Acanthamoeba</taxon>
    </lineage>
</organism>
<protein>
    <submittedName>
        <fullName evidence="7">Ubiquitin-like protein Ublp94.4</fullName>
    </submittedName>
</protein>
<evidence type="ECO:0000313" key="7">
    <source>
        <dbReference type="EMBL" id="AAQ16627.1"/>
    </source>
</evidence>
<feature type="domain" description="Ubiquitin-like" evidence="6">
    <location>
        <begin position="341"/>
        <end position="416"/>
    </location>
</feature>
<dbReference type="AlphaFoldDB" id="Q6WMU7"/>
<dbReference type="PROSITE" id="PS50053">
    <property type="entry name" value="UBIQUITIN_2"/>
    <property type="match status" value="1"/>
</dbReference>
<dbReference type="InterPro" id="IPR019956">
    <property type="entry name" value="Ubiquitin_dom"/>
</dbReference>
<evidence type="ECO:0000256" key="1">
    <source>
        <dbReference type="ARBA" id="ARBA00004123"/>
    </source>
</evidence>
<dbReference type="InterPro" id="IPR050158">
    <property type="entry name" value="Ubiquitin_ubiquitin-like"/>
</dbReference>
<dbReference type="PRINTS" id="PR00348">
    <property type="entry name" value="UBIQUITIN"/>
</dbReference>
<dbReference type="SUPFAM" id="SSF54236">
    <property type="entry name" value="Ubiquitin-like"/>
    <property type="match status" value="1"/>
</dbReference>
<dbReference type="Gene3D" id="3.10.20.90">
    <property type="entry name" value="Phosphatidylinositol 3-kinase Catalytic Subunit, Chain A, domain 1"/>
    <property type="match status" value="1"/>
</dbReference>
<comment type="similarity">
    <text evidence="2">Belongs to the ubiquitin family.</text>
</comment>
<dbReference type="InterPro" id="IPR019954">
    <property type="entry name" value="Ubiquitin_CS"/>
</dbReference>
<name>Q6WMU7_ACACA</name>
<dbReference type="PANTHER" id="PTHR10666">
    <property type="entry name" value="UBIQUITIN"/>
    <property type="match status" value="1"/>
</dbReference>
<dbReference type="Pfam" id="PF00240">
    <property type="entry name" value="ubiquitin"/>
    <property type="match status" value="1"/>
</dbReference>
<dbReference type="SMART" id="SM00213">
    <property type="entry name" value="UBQ"/>
    <property type="match status" value="1"/>
</dbReference>
<feature type="compositionally biased region" description="Basic and acidic residues" evidence="5">
    <location>
        <begin position="240"/>
        <end position="268"/>
    </location>
</feature>
<comment type="subcellular location">
    <subcellularLocation>
        <location evidence="1">Nucleus</location>
    </subcellularLocation>
</comment>
<dbReference type="InterPro" id="IPR029071">
    <property type="entry name" value="Ubiquitin-like_domsf"/>
</dbReference>
<keyword evidence="3" id="KW-1017">Isopeptide bond</keyword>
<keyword evidence="4" id="KW-0539">Nucleus</keyword>
<evidence type="ECO:0000256" key="2">
    <source>
        <dbReference type="ARBA" id="ARBA00008430"/>
    </source>
</evidence>
<dbReference type="EMBL" id="AY279355">
    <property type="protein sequence ID" value="AAQ16627.1"/>
    <property type="molecule type" value="mRNA"/>
</dbReference>
<feature type="compositionally biased region" description="Low complexity" evidence="5">
    <location>
        <begin position="426"/>
        <end position="439"/>
    </location>
</feature>
<feature type="region of interest" description="Disordered" evidence="5">
    <location>
        <begin position="315"/>
        <end position="338"/>
    </location>
</feature>
<evidence type="ECO:0000259" key="6">
    <source>
        <dbReference type="PROSITE" id="PS50053"/>
    </source>
</evidence>
<proteinExistence type="evidence at transcript level"/>
<dbReference type="PROSITE" id="PS00299">
    <property type="entry name" value="UBIQUITIN_1"/>
    <property type="match status" value="1"/>
</dbReference>
<dbReference type="VEuPathDB" id="AmoebaDB:ACA1_098060"/>